<dbReference type="SUPFAM" id="SSF55957">
    <property type="entry name" value="Phosphoglucomutase, C-terminal domain"/>
    <property type="match status" value="1"/>
</dbReference>
<evidence type="ECO:0000256" key="6">
    <source>
        <dbReference type="ARBA" id="ARBA00023235"/>
    </source>
</evidence>
<organism evidence="12 13">
    <name type="scientific">Pseudobythopirellula maris</name>
    <dbReference type="NCBI Taxonomy" id="2527991"/>
    <lineage>
        <taxon>Bacteria</taxon>
        <taxon>Pseudomonadati</taxon>
        <taxon>Planctomycetota</taxon>
        <taxon>Planctomycetia</taxon>
        <taxon>Pirellulales</taxon>
        <taxon>Lacipirellulaceae</taxon>
        <taxon>Pseudobythopirellula</taxon>
    </lineage>
</organism>
<evidence type="ECO:0000259" key="11">
    <source>
        <dbReference type="Pfam" id="PF02880"/>
    </source>
</evidence>
<dbReference type="InterPro" id="IPR050060">
    <property type="entry name" value="Phosphoglucosamine_mutase"/>
</dbReference>
<keyword evidence="3" id="KW-0597">Phosphoprotein</keyword>
<comment type="similarity">
    <text evidence="2 7">Belongs to the phosphohexose mutase family.</text>
</comment>
<sequence length="448" mass="46395">MQQPIISVSGLRGVVGSSLTPDLAARYTAAFVQGLPAGRVLITRDGRATGAMLADAIRSAIVAAGRDALEGGVAATPTAGVLVRSEGCVGGVQISASHNPAEYNGIKLFGGDGRILPAGDGQAVKDRYLAGKIEWRAHDRIGVADCLDDTTTAHLELVEKIVDADRIRAAKFRVLLDANHGSGAVVGAPLLERLGCDVTVLGAEPDGAFAHLPEPTETNLAGVSKQIAAGGFDAGFCQDPDADRLAIVDSAGRYLGEELTLALCVDHQLRQQPGPIVSNCSSSRVTQDLAKKYGVAFIRSAVGEANVVDAMLAGGAVLGGEGAGGVIHPAVCLVRDSFVGMAMVLDAMASRKKTVAELADELPQYAIHKAKATVAPEKVPALLDALEKHFADATADRMDGLRLDWPDRRWLLVRASNTEPIVRLIAEAPEAAAAAALCEAAAEVAGQC</sequence>
<dbReference type="InterPro" id="IPR005843">
    <property type="entry name" value="A-D-PHexomutase_C"/>
</dbReference>
<dbReference type="OrthoDB" id="9806956at2"/>
<dbReference type="InterPro" id="IPR005844">
    <property type="entry name" value="A-D-PHexomutase_a/b/a-I"/>
</dbReference>
<keyword evidence="5 7" id="KW-0460">Magnesium</keyword>
<dbReference type="InterPro" id="IPR005845">
    <property type="entry name" value="A-D-PHexomutase_a/b/a-II"/>
</dbReference>
<dbReference type="Pfam" id="PF02879">
    <property type="entry name" value="PGM_PMM_II"/>
    <property type="match status" value="1"/>
</dbReference>
<dbReference type="GO" id="GO:0005975">
    <property type="term" value="P:carbohydrate metabolic process"/>
    <property type="evidence" value="ECO:0007669"/>
    <property type="project" value="InterPro"/>
</dbReference>
<feature type="domain" description="Alpha-D-phosphohexomutase alpha/beta/alpha" evidence="10">
    <location>
        <begin position="154"/>
        <end position="252"/>
    </location>
</feature>
<comment type="cofactor">
    <cofactor evidence="1">
        <name>Mg(2+)</name>
        <dbReference type="ChEBI" id="CHEBI:18420"/>
    </cofactor>
</comment>
<dbReference type="NCBIfam" id="TIGR03990">
    <property type="entry name" value="Arch_GlmM"/>
    <property type="match status" value="1"/>
</dbReference>
<keyword evidence="6 12" id="KW-0413">Isomerase</keyword>
<evidence type="ECO:0000256" key="4">
    <source>
        <dbReference type="ARBA" id="ARBA00022723"/>
    </source>
</evidence>
<dbReference type="AlphaFoldDB" id="A0A5C5ZUQ8"/>
<keyword evidence="13" id="KW-1185">Reference proteome</keyword>
<evidence type="ECO:0000256" key="7">
    <source>
        <dbReference type="RuleBase" id="RU004326"/>
    </source>
</evidence>
<protein>
    <submittedName>
        <fullName evidence="12">Phosphoglucosamine mutase</fullName>
        <ecNumber evidence="12">5.4.2.10</ecNumber>
    </submittedName>
</protein>
<dbReference type="InterPro" id="IPR016066">
    <property type="entry name" value="A-D-PHexomutase_CS"/>
</dbReference>
<dbReference type="Gene3D" id="3.40.120.10">
    <property type="entry name" value="Alpha-D-Glucose-1,6-Bisphosphate, subunit A, domain 3"/>
    <property type="match status" value="3"/>
</dbReference>
<dbReference type="Proteomes" id="UP000315440">
    <property type="component" value="Unassembled WGS sequence"/>
</dbReference>
<dbReference type="InterPro" id="IPR005846">
    <property type="entry name" value="A-D-PHexomutase_a/b/a-III"/>
</dbReference>
<name>A0A5C5ZUQ8_9BACT</name>
<feature type="domain" description="Alpha-D-phosphohexomutase alpha/beta/alpha" evidence="11">
    <location>
        <begin position="260"/>
        <end position="364"/>
    </location>
</feature>
<evidence type="ECO:0000313" key="13">
    <source>
        <dbReference type="Proteomes" id="UP000315440"/>
    </source>
</evidence>
<dbReference type="GO" id="GO:0005829">
    <property type="term" value="C:cytosol"/>
    <property type="evidence" value="ECO:0007669"/>
    <property type="project" value="TreeGrafter"/>
</dbReference>
<dbReference type="RefSeq" id="WP_146398002.1">
    <property type="nucleotide sequence ID" value="NZ_SJPQ01000001.1"/>
</dbReference>
<reference evidence="12 13" key="1">
    <citation type="submission" date="2019-02" db="EMBL/GenBank/DDBJ databases">
        <title>Deep-cultivation of Planctomycetes and their phenomic and genomic characterization uncovers novel biology.</title>
        <authorList>
            <person name="Wiegand S."/>
            <person name="Jogler M."/>
            <person name="Boedeker C."/>
            <person name="Pinto D."/>
            <person name="Vollmers J."/>
            <person name="Rivas-Marin E."/>
            <person name="Kohn T."/>
            <person name="Peeters S.H."/>
            <person name="Heuer A."/>
            <person name="Rast P."/>
            <person name="Oberbeckmann S."/>
            <person name="Bunk B."/>
            <person name="Jeske O."/>
            <person name="Meyerdierks A."/>
            <person name="Storesund J.E."/>
            <person name="Kallscheuer N."/>
            <person name="Luecker S."/>
            <person name="Lage O.M."/>
            <person name="Pohl T."/>
            <person name="Merkel B.J."/>
            <person name="Hornburger P."/>
            <person name="Mueller R.-W."/>
            <person name="Bruemmer F."/>
            <person name="Labrenz M."/>
            <person name="Spormann A.M."/>
            <person name="Op Den Camp H."/>
            <person name="Overmann J."/>
            <person name="Amann R."/>
            <person name="Jetten M.S.M."/>
            <person name="Mascher T."/>
            <person name="Medema M.H."/>
            <person name="Devos D.P."/>
            <person name="Kaster A.-K."/>
            <person name="Ovreas L."/>
            <person name="Rohde M."/>
            <person name="Galperin M.Y."/>
            <person name="Jogler C."/>
        </authorList>
    </citation>
    <scope>NUCLEOTIDE SEQUENCE [LARGE SCALE GENOMIC DNA]</scope>
    <source>
        <strain evidence="12 13">Mal64</strain>
    </source>
</reference>
<comment type="caution">
    <text evidence="12">The sequence shown here is derived from an EMBL/GenBank/DDBJ whole genome shotgun (WGS) entry which is preliminary data.</text>
</comment>
<evidence type="ECO:0000256" key="1">
    <source>
        <dbReference type="ARBA" id="ARBA00001946"/>
    </source>
</evidence>
<feature type="domain" description="Alpha-D-phosphohexomutase C-terminal" evidence="8">
    <location>
        <begin position="383"/>
        <end position="443"/>
    </location>
</feature>
<dbReference type="GO" id="GO:0000287">
    <property type="term" value="F:magnesium ion binding"/>
    <property type="evidence" value="ECO:0007669"/>
    <property type="project" value="InterPro"/>
</dbReference>
<accession>A0A5C5ZUQ8</accession>
<evidence type="ECO:0000313" key="12">
    <source>
        <dbReference type="EMBL" id="TWT90798.1"/>
    </source>
</evidence>
<dbReference type="InterPro" id="IPR036900">
    <property type="entry name" value="A-D-PHexomutase_C_sf"/>
</dbReference>
<proteinExistence type="inferred from homology"/>
<dbReference type="Pfam" id="PF02880">
    <property type="entry name" value="PGM_PMM_III"/>
    <property type="match status" value="1"/>
</dbReference>
<dbReference type="InterPro" id="IPR024086">
    <property type="entry name" value="GlmM_arc-type"/>
</dbReference>
<dbReference type="EMBL" id="SJPQ01000001">
    <property type="protein sequence ID" value="TWT90798.1"/>
    <property type="molecule type" value="Genomic_DNA"/>
</dbReference>
<dbReference type="EC" id="5.4.2.10" evidence="12"/>
<dbReference type="GO" id="GO:0009252">
    <property type="term" value="P:peptidoglycan biosynthetic process"/>
    <property type="evidence" value="ECO:0007669"/>
    <property type="project" value="TreeGrafter"/>
</dbReference>
<dbReference type="GO" id="GO:0004615">
    <property type="term" value="F:phosphomannomutase activity"/>
    <property type="evidence" value="ECO:0007669"/>
    <property type="project" value="TreeGrafter"/>
</dbReference>
<dbReference type="PRINTS" id="PR00509">
    <property type="entry name" value="PGMPMM"/>
</dbReference>
<dbReference type="Pfam" id="PF00408">
    <property type="entry name" value="PGM_PMM_IV"/>
    <property type="match status" value="1"/>
</dbReference>
<dbReference type="InterPro" id="IPR016055">
    <property type="entry name" value="A-D-PHexomutase_a/b/a-I/II/III"/>
</dbReference>
<dbReference type="SUPFAM" id="SSF53738">
    <property type="entry name" value="Phosphoglucomutase, first 3 domains"/>
    <property type="match status" value="3"/>
</dbReference>
<evidence type="ECO:0000256" key="3">
    <source>
        <dbReference type="ARBA" id="ARBA00022553"/>
    </source>
</evidence>
<dbReference type="InterPro" id="IPR005841">
    <property type="entry name" value="Alpha-D-phosphohexomutase_SF"/>
</dbReference>
<dbReference type="Pfam" id="PF02878">
    <property type="entry name" value="PGM_PMM_I"/>
    <property type="match status" value="1"/>
</dbReference>
<evidence type="ECO:0000259" key="8">
    <source>
        <dbReference type="Pfam" id="PF00408"/>
    </source>
</evidence>
<dbReference type="PANTHER" id="PTHR42946">
    <property type="entry name" value="PHOSPHOHEXOSE MUTASE"/>
    <property type="match status" value="1"/>
</dbReference>
<dbReference type="GO" id="GO:0006048">
    <property type="term" value="P:UDP-N-acetylglucosamine biosynthetic process"/>
    <property type="evidence" value="ECO:0007669"/>
    <property type="project" value="TreeGrafter"/>
</dbReference>
<keyword evidence="4 7" id="KW-0479">Metal-binding</keyword>
<dbReference type="PANTHER" id="PTHR42946:SF1">
    <property type="entry name" value="PHOSPHOGLUCOMUTASE (ALPHA-D-GLUCOSE-1,6-BISPHOSPHATE-DEPENDENT)"/>
    <property type="match status" value="1"/>
</dbReference>
<dbReference type="Gene3D" id="3.30.310.50">
    <property type="entry name" value="Alpha-D-phosphohexomutase, C-terminal domain"/>
    <property type="match status" value="1"/>
</dbReference>
<dbReference type="GO" id="GO:0008966">
    <property type="term" value="F:phosphoglucosamine mutase activity"/>
    <property type="evidence" value="ECO:0007669"/>
    <property type="project" value="UniProtKB-EC"/>
</dbReference>
<dbReference type="PROSITE" id="PS00710">
    <property type="entry name" value="PGM_PMM"/>
    <property type="match status" value="1"/>
</dbReference>
<evidence type="ECO:0000259" key="10">
    <source>
        <dbReference type="Pfam" id="PF02879"/>
    </source>
</evidence>
<gene>
    <name evidence="12" type="primary">glmM</name>
    <name evidence="12" type="ORF">Mal64_11950</name>
</gene>
<evidence type="ECO:0000259" key="9">
    <source>
        <dbReference type="Pfam" id="PF02878"/>
    </source>
</evidence>
<feature type="domain" description="Alpha-D-phosphohexomutase alpha/beta/alpha" evidence="9">
    <location>
        <begin position="9"/>
        <end position="128"/>
    </location>
</feature>
<evidence type="ECO:0000256" key="5">
    <source>
        <dbReference type="ARBA" id="ARBA00022842"/>
    </source>
</evidence>
<evidence type="ECO:0000256" key="2">
    <source>
        <dbReference type="ARBA" id="ARBA00010231"/>
    </source>
</evidence>